<evidence type="ECO:0000313" key="2">
    <source>
        <dbReference type="Proteomes" id="UP000004477"/>
    </source>
</evidence>
<organism evidence="1 2">
    <name type="scientific">Segatella copri DSM 18205</name>
    <dbReference type="NCBI Taxonomy" id="537011"/>
    <lineage>
        <taxon>Bacteria</taxon>
        <taxon>Pseudomonadati</taxon>
        <taxon>Bacteroidota</taxon>
        <taxon>Bacteroidia</taxon>
        <taxon>Bacteroidales</taxon>
        <taxon>Prevotellaceae</taxon>
        <taxon>Segatella</taxon>
    </lineage>
</organism>
<evidence type="ECO:0000313" key="1">
    <source>
        <dbReference type="EMBL" id="EFB33766.1"/>
    </source>
</evidence>
<dbReference type="EMBL" id="ACBX02000056">
    <property type="protein sequence ID" value="EFB33766.1"/>
    <property type="molecule type" value="Genomic_DNA"/>
</dbReference>
<dbReference type="AlphaFoldDB" id="D1PHL6"/>
<dbReference type="PaxDb" id="537011-PREVCOP_06736"/>
<sequence length="54" mass="5952">MGAYTLRVYTWHKCALSSREGASCAIHIYLLGVGFCTSFFELKGPLIPQLTKDG</sequence>
<comment type="caution">
    <text evidence="1">The sequence shown here is derived from an EMBL/GenBank/DDBJ whole genome shotgun (WGS) entry which is preliminary data.</text>
</comment>
<gene>
    <name evidence="1" type="ORF">PREVCOP_06736</name>
</gene>
<dbReference type="HOGENOM" id="CLU_3046540_0_0_10"/>
<reference evidence="1" key="1">
    <citation type="submission" date="2009-11" db="EMBL/GenBank/DDBJ databases">
        <authorList>
            <person name="Weinstock G."/>
            <person name="Sodergren E."/>
            <person name="Clifton S."/>
            <person name="Fulton L."/>
            <person name="Fulton B."/>
            <person name="Courtney L."/>
            <person name="Fronick C."/>
            <person name="Harrison M."/>
            <person name="Strong C."/>
            <person name="Farmer C."/>
            <person name="Delahaunty K."/>
            <person name="Markovic C."/>
            <person name="Hall O."/>
            <person name="Minx P."/>
            <person name="Tomlinson C."/>
            <person name="Mitreva M."/>
            <person name="Nelson J."/>
            <person name="Hou S."/>
            <person name="Wollam A."/>
            <person name="Pepin K.H."/>
            <person name="Johnson M."/>
            <person name="Bhonagiri V."/>
            <person name="Nash W.E."/>
            <person name="Warren W."/>
            <person name="Chinwalla A."/>
            <person name="Mardis E.R."/>
            <person name="Wilson R.K."/>
        </authorList>
    </citation>
    <scope>NUCLEOTIDE SEQUENCE [LARGE SCALE GENOMIC DNA]</scope>
    <source>
        <strain evidence="1">DSM 18205</strain>
    </source>
</reference>
<name>D1PHL6_9BACT</name>
<proteinExistence type="predicted"/>
<keyword evidence="2" id="KW-1185">Reference proteome</keyword>
<dbReference type="Proteomes" id="UP000004477">
    <property type="component" value="Unassembled WGS sequence"/>
</dbReference>
<dbReference type="STRING" id="537011.PREVCOP_06736"/>
<accession>D1PHL6</accession>
<protein>
    <submittedName>
        <fullName evidence="1">Uncharacterized protein</fullName>
    </submittedName>
</protein>